<comment type="caution">
    <text evidence="2">The sequence shown here is derived from an EMBL/GenBank/DDBJ whole genome shotgun (WGS) entry which is preliminary data.</text>
</comment>
<protein>
    <submittedName>
        <fullName evidence="2">Uncharacterized protein</fullName>
    </submittedName>
</protein>
<keyword evidence="3" id="KW-1185">Reference proteome</keyword>
<dbReference type="EMBL" id="JACHKZ010000051">
    <property type="protein sequence ID" value="MBB6580050.1"/>
    <property type="molecule type" value="Genomic_DNA"/>
</dbReference>
<sequence>MKTQVKVIVKIDIAKCITAICFVIYLLTM</sequence>
<keyword evidence="1" id="KW-0812">Transmembrane</keyword>
<reference evidence="2 3" key="1">
    <citation type="submission" date="2020-08" db="EMBL/GenBank/DDBJ databases">
        <title>Functional genomics of gut bacteria from endangered species of beetles.</title>
        <authorList>
            <person name="Carlos-Shanley C."/>
        </authorList>
    </citation>
    <scope>NUCLEOTIDE SEQUENCE [LARGE SCALE GENOMIC DNA]</scope>
    <source>
        <strain evidence="2 3">S00124</strain>
    </source>
</reference>
<evidence type="ECO:0000256" key="1">
    <source>
        <dbReference type="SAM" id="Phobius"/>
    </source>
</evidence>
<keyword evidence="1" id="KW-1133">Transmembrane helix</keyword>
<evidence type="ECO:0000313" key="3">
    <source>
        <dbReference type="Proteomes" id="UP000562492"/>
    </source>
</evidence>
<keyword evidence="1" id="KW-0472">Membrane</keyword>
<accession>A0ABR6RLJ7</accession>
<name>A0ABR6RLJ7_9BURK</name>
<dbReference type="Proteomes" id="UP000562492">
    <property type="component" value="Unassembled WGS sequence"/>
</dbReference>
<organism evidence="2 3">
    <name type="scientific">Comamonas odontotermitis</name>
    <dbReference type="NCBI Taxonomy" id="379895"/>
    <lineage>
        <taxon>Bacteria</taxon>
        <taxon>Pseudomonadati</taxon>
        <taxon>Pseudomonadota</taxon>
        <taxon>Betaproteobacteria</taxon>
        <taxon>Burkholderiales</taxon>
        <taxon>Comamonadaceae</taxon>
        <taxon>Comamonas</taxon>
    </lineage>
</organism>
<feature type="transmembrane region" description="Helical" evidence="1">
    <location>
        <begin position="7"/>
        <end position="27"/>
    </location>
</feature>
<evidence type="ECO:0000313" key="2">
    <source>
        <dbReference type="EMBL" id="MBB6580050.1"/>
    </source>
</evidence>
<proteinExistence type="predicted"/>
<gene>
    <name evidence="2" type="ORF">HNP33_004176</name>
</gene>